<evidence type="ECO:0000256" key="5">
    <source>
        <dbReference type="ARBA" id="ARBA00022683"/>
    </source>
</evidence>
<keyword evidence="6" id="KW-0418">Kinase</keyword>
<evidence type="ECO:0000256" key="2">
    <source>
        <dbReference type="ARBA" id="ARBA00022553"/>
    </source>
</evidence>
<dbReference type="SUPFAM" id="SSF52794">
    <property type="entry name" value="PTS system IIB component-like"/>
    <property type="match status" value="1"/>
</dbReference>
<evidence type="ECO:0000313" key="10">
    <source>
        <dbReference type="EMBL" id="NIH54191.1"/>
    </source>
</evidence>
<evidence type="ECO:0000256" key="8">
    <source>
        <dbReference type="SAM" id="MobiDB-lite"/>
    </source>
</evidence>
<evidence type="ECO:0000259" key="9">
    <source>
        <dbReference type="PROSITE" id="PS51100"/>
    </source>
</evidence>
<keyword evidence="2" id="KW-0597">Phosphoprotein</keyword>
<keyword evidence="1" id="KW-0813">Transport</keyword>
<dbReference type="GO" id="GO:0016301">
    <property type="term" value="F:kinase activity"/>
    <property type="evidence" value="ECO:0007669"/>
    <property type="project" value="UniProtKB-KW"/>
</dbReference>
<reference evidence="10 11" key="1">
    <citation type="submission" date="2020-02" db="EMBL/GenBank/DDBJ databases">
        <title>Sequencing the genomes of 1000 actinobacteria strains.</title>
        <authorList>
            <person name="Klenk H.-P."/>
        </authorList>
    </citation>
    <scope>NUCLEOTIDE SEQUENCE [LARGE SCALE GENOMIC DNA]</scope>
    <source>
        <strain evidence="10 11">DSM 27960</strain>
    </source>
</reference>
<dbReference type="RefSeq" id="WP_167150599.1">
    <property type="nucleotide sequence ID" value="NZ_JAAMOX010000002.1"/>
</dbReference>
<keyword evidence="11" id="KW-1185">Reference proteome</keyword>
<gene>
    <name evidence="10" type="ORF">FHX76_002087</name>
</gene>
<dbReference type="InterPro" id="IPR013012">
    <property type="entry name" value="PTS_EIIB_3"/>
</dbReference>
<evidence type="ECO:0000256" key="1">
    <source>
        <dbReference type="ARBA" id="ARBA00022448"/>
    </source>
</evidence>
<dbReference type="Pfam" id="PF02302">
    <property type="entry name" value="PTS_IIB"/>
    <property type="match status" value="1"/>
</dbReference>
<organism evidence="10 11">
    <name type="scientific">Lysinibacter cavernae</name>
    <dbReference type="NCBI Taxonomy" id="1640652"/>
    <lineage>
        <taxon>Bacteria</taxon>
        <taxon>Bacillati</taxon>
        <taxon>Actinomycetota</taxon>
        <taxon>Actinomycetes</taxon>
        <taxon>Micrococcales</taxon>
        <taxon>Microbacteriaceae</taxon>
        <taxon>Lysinibacter</taxon>
    </lineage>
</organism>
<evidence type="ECO:0000256" key="3">
    <source>
        <dbReference type="ARBA" id="ARBA00022597"/>
    </source>
</evidence>
<feature type="compositionally biased region" description="Polar residues" evidence="8">
    <location>
        <begin position="102"/>
        <end position="121"/>
    </location>
</feature>
<dbReference type="InterPro" id="IPR036095">
    <property type="entry name" value="PTS_EIIB-like_sf"/>
</dbReference>
<dbReference type="PROSITE" id="PS51100">
    <property type="entry name" value="PTS_EIIB_TYPE_3"/>
    <property type="match status" value="1"/>
</dbReference>
<evidence type="ECO:0000313" key="11">
    <source>
        <dbReference type="Proteomes" id="UP000541033"/>
    </source>
</evidence>
<dbReference type="EMBL" id="JAAMOX010000002">
    <property type="protein sequence ID" value="NIH54191.1"/>
    <property type="molecule type" value="Genomic_DNA"/>
</dbReference>
<protein>
    <submittedName>
        <fullName evidence="10">Cellobiose-specific phosphotransferase system component IIB</fullName>
    </submittedName>
</protein>
<dbReference type="GO" id="GO:0008982">
    <property type="term" value="F:protein-N(PI)-phosphohistidine-sugar phosphotransferase activity"/>
    <property type="evidence" value="ECO:0007669"/>
    <property type="project" value="InterPro"/>
</dbReference>
<name>A0A7X5R273_9MICO</name>
<dbReference type="InterPro" id="IPR003501">
    <property type="entry name" value="PTS_EIIB_2/3"/>
</dbReference>
<evidence type="ECO:0000256" key="7">
    <source>
        <dbReference type="PROSITE-ProRule" id="PRU00423"/>
    </source>
</evidence>
<evidence type="ECO:0000256" key="4">
    <source>
        <dbReference type="ARBA" id="ARBA00022679"/>
    </source>
</evidence>
<keyword evidence="4 10" id="KW-0808">Transferase</keyword>
<feature type="modified residue" description="Phosphocysteine; by EIIA" evidence="7">
    <location>
        <position position="8"/>
    </location>
</feature>
<dbReference type="AlphaFoldDB" id="A0A7X5R273"/>
<dbReference type="Gene3D" id="3.40.50.2300">
    <property type="match status" value="1"/>
</dbReference>
<feature type="region of interest" description="Disordered" evidence="8">
    <location>
        <begin position="98"/>
        <end position="121"/>
    </location>
</feature>
<sequence length="121" mass="12309">MRNITIVCGAGVSSTFLSHRVAAVGIERGLNLAVTASSLVGLRPQAEGDVILLGPHLAAEVHSLREQQPRATVVVLTEAILRALDGEAALALALGEQADSGEASTSLDSSTATEARSSAHG</sequence>
<dbReference type="Proteomes" id="UP000541033">
    <property type="component" value="Unassembled WGS sequence"/>
</dbReference>
<dbReference type="GO" id="GO:0009401">
    <property type="term" value="P:phosphoenolpyruvate-dependent sugar phosphotransferase system"/>
    <property type="evidence" value="ECO:0007669"/>
    <property type="project" value="UniProtKB-KW"/>
</dbReference>
<feature type="domain" description="PTS EIIB type-3" evidence="9">
    <location>
        <begin position="1"/>
        <end position="103"/>
    </location>
</feature>
<evidence type="ECO:0000256" key="6">
    <source>
        <dbReference type="ARBA" id="ARBA00022777"/>
    </source>
</evidence>
<proteinExistence type="predicted"/>
<accession>A0A7X5R273</accession>
<keyword evidence="5" id="KW-0598">Phosphotransferase system</keyword>
<comment type="caution">
    <text evidence="10">The sequence shown here is derived from an EMBL/GenBank/DDBJ whole genome shotgun (WGS) entry which is preliminary data.</text>
</comment>
<keyword evidence="3" id="KW-0762">Sugar transport</keyword>